<accession>A0A955KWB3</accession>
<dbReference type="AlphaFoldDB" id="A0A955KWB3"/>
<gene>
    <name evidence="1" type="ORF">KC622_00430</name>
</gene>
<sequence length="111" mass="12649">VYIGLTDLDHMVNRYHTVDPDFCVYGNRIADLKDLLYTGTIAIDPKFQGLIVGRGFAAFLRYALISSKAKYFGGDVAFTLGNGFFLNIFRVMGGHEQFVDVYYYWLLRSTI</sequence>
<protein>
    <submittedName>
        <fullName evidence="1">Uncharacterized protein</fullName>
    </submittedName>
</protein>
<proteinExistence type="predicted"/>
<reference evidence="1" key="2">
    <citation type="journal article" date="2021" name="Microbiome">
        <title>Successional dynamics and alternative stable states in a saline activated sludge microbial community over 9 years.</title>
        <authorList>
            <person name="Wang Y."/>
            <person name="Ye J."/>
            <person name="Ju F."/>
            <person name="Liu L."/>
            <person name="Boyd J.A."/>
            <person name="Deng Y."/>
            <person name="Parks D.H."/>
            <person name="Jiang X."/>
            <person name="Yin X."/>
            <person name="Woodcroft B.J."/>
            <person name="Tyson G.W."/>
            <person name="Hugenholtz P."/>
            <person name="Polz M.F."/>
            <person name="Zhang T."/>
        </authorList>
    </citation>
    <scope>NUCLEOTIDE SEQUENCE</scope>
    <source>
        <strain evidence="1">HKST-UBA16</strain>
    </source>
</reference>
<evidence type="ECO:0000313" key="1">
    <source>
        <dbReference type="EMBL" id="MCA9374776.1"/>
    </source>
</evidence>
<dbReference type="Proteomes" id="UP000748332">
    <property type="component" value="Unassembled WGS sequence"/>
</dbReference>
<dbReference type="EMBL" id="JAGQLM010000017">
    <property type="protein sequence ID" value="MCA9374776.1"/>
    <property type="molecule type" value="Genomic_DNA"/>
</dbReference>
<organism evidence="1 2">
    <name type="scientific">Candidatus Dojkabacteria bacterium</name>
    <dbReference type="NCBI Taxonomy" id="2099670"/>
    <lineage>
        <taxon>Bacteria</taxon>
        <taxon>Candidatus Dojkabacteria</taxon>
    </lineage>
</organism>
<feature type="non-terminal residue" evidence="1">
    <location>
        <position position="1"/>
    </location>
</feature>
<reference evidence="1" key="1">
    <citation type="submission" date="2020-04" db="EMBL/GenBank/DDBJ databases">
        <authorList>
            <person name="Zhang T."/>
        </authorList>
    </citation>
    <scope>NUCLEOTIDE SEQUENCE</scope>
    <source>
        <strain evidence="1">HKST-UBA16</strain>
    </source>
</reference>
<evidence type="ECO:0000313" key="2">
    <source>
        <dbReference type="Proteomes" id="UP000748332"/>
    </source>
</evidence>
<name>A0A955KWB3_9BACT</name>
<comment type="caution">
    <text evidence="1">The sequence shown here is derived from an EMBL/GenBank/DDBJ whole genome shotgun (WGS) entry which is preliminary data.</text>
</comment>